<dbReference type="AlphaFoldDB" id="A0AAW0ZVY6"/>
<accession>A0AAW0ZVY6</accession>
<evidence type="ECO:0000313" key="2">
    <source>
        <dbReference type="Proteomes" id="UP001432146"/>
    </source>
</evidence>
<reference evidence="1 2" key="1">
    <citation type="submission" date="2024-05" db="EMBL/GenBank/DDBJ databases">
        <title>The nuclear and mitochondrial genome assemblies of Tetragonisca angustula (Apidae: Meliponini), a tiny yet remarkable pollinator in the Neotropics.</title>
        <authorList>
            <person name="Ferrari R."/>
            <person name="Ricardo P.C."/>
            <person name="Dias F.C."/>
            <person name="Araujo N.S."/>
            <person name="Soares D.O."/>
            <person name="Zhou Q.-S."/>
            <person name="Zhu C.-D."/>
            <person name="Coutinho L."/>
            <person name="Airas M.C."/>
            <person name="Batista T.M."/>
        </authorList>
    </citation>
    <scope>NUCLEOTIDE SEQUENCE [LARGE SCALE GENOMIC DNA]</scope>
    <source>
        <strain evidence="1">ASF017062</strain>
        <tissue evidence="1">Abdomen</tissue>
    </source>
</reference>
<comment type="caution">
    <text evidence="1">The sequence shown here is derived from an EMBL/GenBank/DDBJ whole genome shotgun (WGS) entry which is preliminary data.</text>
</comment>
<keyword evidence="2" id="KW-1185">Reference proteome</keyword>
<gene>
    <name evidence="1" type="ORF">QLX08_006223</name>
</gene>
<proteinExistence type="predicted"/>
<dbReference type="Proteomes" id="UP001432146">
    <property type="component" value="Unassembled WGS sequence"/>
</dbReference>
<sequence length="79" mass="9316">MPRCRPTRERNRLLIRCVSQLFTGRDSMGDSGLAQRKLYIFERDTFHQVDLEVIRRRQTSFADESNTHGNEELIEGTIF</sequence>
<protein>
    <submittedName>
        <fullName evidence="1">Uncharacterized protein</fullName>
    </submittedName>
</protein>
<evidence type="ECO:0000313" key="1">
    <source>
        <dbReference type="EMBL" id="KAK9301394.1"/>
    </source>
</evidence>
<organism evidence="1 2">
    <name type="scientific">Tetragonisca angustula</name>
    <dbReference type="NCBI Taxonomy" id="166442"/>
    <lineage>
        <taxon>Eukaryota</taxon>
        <taxon>Metazoa</taxon>
        <taxon>Ecdysozoa</taxon>
        <taxon>Arthropoda</taxon>
        <taxon>Hexapoda</taxon>
        <taxon>Insecta</taxon>
        <taxon>Pterygota</taxon>
        <taxon>Neoptera</taxon>
        <taxon>Endopterygota</taxon>
        <taxon>Hymenoptera</taxon>
        <taxon>Apocrita</taxon>
        <taxon>Aculeata</taxon>
        <taxon>Apoidea</taxon>
        <taxon>Anthophila</taxon>
        <taxon>Apidae</taxon>
        <taxon>Tetragonisca</taxon>
    </lineage>
</organism>
<dbReference type="EMBL" id="JAWNGG020000113">
    <property type="protein sequence ID" value="KAK9301394.1"/>
    <property type="molecule type" value="Genomic_DNA"/>
</dbReference>
<name>A0AAW0ZVY6_9HYME</name>